<feature type="transmembrane region" description="Helical" evidence="2">
    <location>
        <begin position="12"/>
        <end position="31"/>
    </location>
</feature>
<proteinExistence type="predicted"/>
<organism evidence="3 4">
    <name type="scientific">Paenarthrobacter aurescens (strain TC1)</name>
    <dbReference type="NCBI Taxonomy" id="290340"/>
    <lineage>
        <taxon>Bacteria</taxon>
        <taxon>Bacillati</taxon>
        <taxon>Actinomycetota</taxon>
        <taxon>Actinomycetes</taxon>
        <taxon>Micrococcales</taxon>
        <taxon>Micrococcaceae</taxon>
        <taxon>Paenarthrobacter</taxon>
    </lineage>
</organism>
<keyword evidence="4" id="KW-1185">Reference proteome</keyword>
<evidence type="ECO:0000313" key="4">
    <source>
        <dbReference type="Proteomes" id="UP000000637"/>
    </source>
</evidence>
<dbReference type="EMBL" id="CP000475">
    <property type="protein sequence ID" value="ABM10394.1"/>
    <property type="molecule type" value="Genomic_DNA"/>
</dbReference>
<geneLocation type="plasmid" evidence="3 4">
    <name>pTC1</name>
</geneLocation>
<sequence length="242" mass="24358">MATPDRRAARTAAVGVLLVAVTAAVISFSHVRSVAIRAGETQLTSWLLPISIDGAVVAAVSVLLADSRAGRRPAALTWLLLGLGISASLVANIASAEPTATARAVAAWPPLALALGIEVLAGLARRNGRPRPEEANIRPVAAQPVATGLTGSGAGGPTHALDAGGIFGMLPPSRTGSSNGRDADRPAALDDGSAVELIRRLDMAAPTGRVSRLEIQKALGCGGSRAARLAELARSAGARAAD</sequence>
<accession>A1RCG1</accession>
<name>A1RCG1_PAEAT</name>
<keyword evidence="2" id="KW-0472">Membrane</keyword>
<keyword evidence="2" id="KW-0812">Transmembrane</keyword>
<feature type="region of interest" description="Disordered" evidence="1">
    <location>
        <begin position="164"/>
        <end position="188"/>
    </location>
</feature>
<protein>
    <recommendedName>
        <fullName evidence="5">DUF2637 domain-containing protein</fullName>
    </recommendedName>
</protein>
<dbReference type="Pfam" id="PF10935">
    <property type="entry name" value="DUF2637"/>
    <property type="match status" value="1"/>
</dbReference>
<reference evidence="3 4" key="1">
    <citation type="journal article" date="2006" name="PLoS Genet.">
        <title>Secrets of soil survival revealed by the genome sequence of Arthrobacter aurescens TC1.</title>
        <authorList>
            <person name="Mongodin E.F."/>
            <person name="Shapir N."/>
            <person name="Daugherty S.C."/>
            <person name="DeBoy R.T."/>
            <person name="Emerson J.B."/>
            <person name="Shvartzbeyn A."/>
            <person name="Radune D."/>
            <person name="Vamathevan J."/>
            <person name="Riggs F."/>
            <person name="Grinberg V."/>
            <person name="Khouri H."/>
            <person name="Wackett L.P."/>
            <person name="Nelson K.E."/>
            <person name="Sadowsky M.J."/>
        </authorList>
    </citation>
    <scope>NUCLEOTIDE SEQUENCE [LARGE SCALE GENOMIC DNA]</scope>
    <source>
        <strain evidence="3 4">TC1</strain>
    </source>
</reference>
<gene>
    <name evidence="3" type="ordered locus">AAur_pTC10049</name>
</gene>
<keyword evidence="2" id="KW-1133">Transmembrane helix</keyword>
<dbReference type="RefSeq" id="WP_011776846.1">
    <property type="nucleotide sequence ID" value="NC_008712.1"/>
</dbReference>
<evidence type="ECO:0000256" key="1">
    <source>
        <dbReference type="SAM" id="MobiDB-lite"/>
    </source>
</evidence>
<dbReference type="InterPro" id="IPR021235">
    <property type="entry name" value="DUF2637"/>
</dbReference>
<dbReference type="OrthoDB" id="3476878at2"/>
<dbReference type="Proteomes" id="UP000000637">
    <property type="component" value="Plasmid pTC1"/>
</dbReference>
<evidence type="ECO:0000313" key="3">
    <source>
        <dbReference type="EMBL" id="ABM10394.1"/>
    </source>
</evidence>
<evidence type="ECO:0008006" key="5">
    <source>
        <dbReference type="Google" id="ProtNLM"/>
    </source>
</evidence>
<feature type="transmembrane region" description="Helical" evidence="2">
    <location>
        <begin position="43"/>
        <end position="64"/>
    </location>
</feature>
<evidence type="ECO:0000256" key="2">
    <source>
        <dbReference type="SAM" id="Phobius"/>
    </source>
</evidence>
<feature type="transmembrane region" description="Helical" evidence="2">
    <location>
        <begin position="76"/>
        <end position="94"/>
    </location>
</feature>
<dbReference type="AlphaFoldDB" id="A1RCG1"/>
<feature type="transmembrane region" description="Helical" evidence="2">
    <location>
        <begin position="106"/>
        <end position="124"/>
    </location>
</feature>
<keyword evidence="3" id="KW-0614">Plasmid</keyword>
<dbReference type="HOGENOM" id="CLU_1145377_0_0_11"/>
<dbReference type="KEGG" id="aau:AAur_pTC10049"/>